<accession>A0A4C1UYR5</accession>
<reference evidence="1 2" key="1">
    <citation type="journal article" date="2019" name="Commun. Biol.">
        <title>The bagworm genome reveals a unique fibroin gene that provides high tensile strength.</title>
        <authorList>
            <person name="Kono N."/>
            <person name="Nakamura H."/>
            <person name="Ohtoshi R."/>
            <person name="Tomita M."/>
            <person name="Numata K."/>
            <person name="Arakawa K."/>
        </authorList>
    </citation>
    <scope>NUCLEOTIDE SEQUENCE [LARGE SCALE GENOMIC DNA]</scope>
</reference>
<dbReference type="AlphaFoldDB" id="A0A4C1UYR5"/>
<evidence type="ECO:0000313" key="1">
    <source>
        <dbReference type="EMBL" id="GBP31605.1"/>
    </source>
</evidence>
<proteinExistence type="predicted"/>
<name>A0A4C1UYR5_EUMVA</name>
<gene>
    <name evidence="1" type="ORF">EVAR_78185_1</name>
</gene>
<comment type="caution">
    <text evidence="1">The sequence shown here is derived from an EMBL/GenBank/DDBJ whole genome shotgun (WGS) entry which is preliminary data.</text>
</comment>
<dbReference type="EMBL" id="BGZK01000248">
    <property type="protein sequence ID" value="GBP31605.1"/>
    <property type="molecule type" value="Genomic_DNA"/>
</dbReference>
<dbReference type="Proteomes" id="UP000299102">
    <property type="component" value="Unassembled WGS sequence"/>
</dbReference>
<keyword evidence="2" id="KW-1185">Reference proteome</keyword>
<sequence length="75" mass="8331">MPKWRKLVKCGDGLSEIAGTIGIWPPAKWNAVHSNAACVTFDWTVESNLIEGTENLVTTYRRAPHCRADGCRSRS</sequence>
<organism evidence="1 2">
    <name type="scientific">Eumeta variegata</name>
    <name type="common">Bagworm moth</name>
    <name type="synonym">Eumeta japonica</name>
    <dbReference type="NCBI Taxonomy" id="151549"/>
    <lineage>
        <taxon>Eukaryota</taxon>
        <taxon>Metazoa</taxon>
        <taxon>Ecdysozoa</taxon>
        <taxon>Arthropoda</taxon>
        <taxon>Hexapoda</taxon>
        <taxon>Insecta</taxon>
        <taxon>Pterygota</taxon>
        <taxon>Neoptera</taxon>
        <taxon>Endopterygota</taxon>
        <taxon>Lepidoptera</taxon>
        <taxon>Glossata</taxon>
        <taxon>Ditrysia</taxon>
        <taxon>Tineoidea</taxon>
        <taxon>Psychidae</taxon>
        <taxon>Oiketicinae</taxon>
        <taxon>Eumeta</taxon>
    </lineage>
</organism>
<protein>
    <submittedName>
        <fullName evidence="1">Uncharacterized protein</fullName>
    </submittedName>
</protein>
<evidence type="ECO:0000313" key="2">
    <source>
        <dbReference type="Proteomes" id="UP000299102"/>
    </source>
</evidence>